<protein>
    <submittedName>
        <fullName evidence="1">Uncharacterized protein</fullName>
    </submittedName>
</protein>
<proteinExistence type="predicted"/>
<evidence type="ECO:0000313" key="1">
    <source>
        <dbReference type="EMBL" id="MDC4239544.1"/>
    </source>
</evidence>
<reference evidence="1" key="1">
    <citation type="submission" date="2022-05" db="EMBL/GenBank/DDBJ databases">
        <title>Draft genome sequence of Clostridium tertium strain CP3 isolated from Peru.</title>
        <authorList>
            <person name="Hurtado R."/>
            <person name="Lima L."/>
            <person name="Sousa T."/>
            <person name="Jaiswal A.K."/>
            <person name="Tiwari S."/>
            <person name="Maturrano L."/>
            <person name="Brenig B."/>
            <person name="Azevedo V."/>
        </authorList>
    </citation>
    <scope>NUCLEOTIDE SEQUENCE</scope>
    <source>
        <strain evidence="1">CP3</strain>
    </source>
</reference>
<dbReference type="AlphaFoldDB" id="A0A9X4AZ77"/>
<sequence length="59" mass="6642">MKAIVYEGITDTRHTKDVINQGVSSNNVNDQSSTFDTQNYSSNIFSSKKDSYIKIILKP</sequence>
<gene>
    <name evidence="1" type="ORF">NE398_05115</name>
</gene>
<dbReference type="RefSeq" id="WP_008681109.1">
    <property type="nucleotide sequence ID" value="NZ_CABKOG010000003.1"/>
</dbReference>
<keyword evidence="2" id="KW-1185">Reference proteome</keyword>
<accession>A0A9X4AZ77</accession>
<organism evidence="1 2">
    <name type="scientific">Clostridium tertium</name>
    <dbReference type="NCBI Taxonomy" id="1559"/>
    <lineage>
        <taxon>Bacteria</taxon>
        <taxon>Bacillati</taxon>
        <taxon>Bacillota</taxon>
        <taxon>Clostridia</taxon>
        <taxon>Eubacteriales</taxon>
        <taxon>Clostridiaceae</taxon>
        <taxon>Clostridium</taxon>
    </lineage>
</organism>
<evidence type="ECO:0000313" key="2">
    <source>
        <dbReference type="Proteomes" id="UP001141183"/>
    </source>
</evidence>
<dbReference type="Proteomes" id="UP001141183">
    <property type="component" value="Unassembled WGS sequence"/>
</dbReference>
<comment type="caution">
    <text evidence="1">The sequence shown here is derived from an EMBL/GenBank/DDBJ whole genome shotgun (WGS) entry which is preliminary data.</text>
</comment>
<name>A0A9X4AZ77_9CLOT</name>
<dbReference type="EMBL" id="JAMRYU010000004">
    <property type="protein sequence ID" value="MDC4239544.1"/>
    <property type="molecule type" value="Genomic_DNA"/>
</dbReference>